<evidence type="ECO:0000313" key="3">
    <source>
        <dbReference type="Proteomes" id="UP001150062"/>
    </source>
</evidence>
<feature type="compositionally biased region" description="Basic residues" evidence="1">
    <location>
        <begin position="21"/>
        <end position="35"/>
    </location>
</feature>
<accession>A0ABQ8XQL9</accession>
<reference evidence="2" key="1">
    <citation type="submission" date="2022-08" db="EMBL/GenBank/DDBJ databases">
        <title>Novel sulfate-reducing endosymbionts in the free-living metamonad Anaeramoeba.</title>
        <authorList>
            <person name="Jerlstrom-Hultqvist J."/>
            <person name="Cepicka I."/>
            <person name="Gallot-Lavallee L."/>
            <person name="Salas-Leiva D."/>
            <person name="Curtis B.A."/>
            <person name="Zahonova K."/>
            <person name="Pipaliya S."/>
            <person name="Dacks J."/>
            <person name="Roger A.J."/>
        </authorList>
    </citation>
    <scope>NUCLEOTIDE SEQUENCE</scope>
    <source>
        <strain evidence="2">Schooner1</strain>
    </source>
</reference>
<gene>
    <name evidence="2" type="ORF">M0813_28885</name>
</gene>
<evidence type="ECO:0000256" key="1">
    <source>
        <dbReference type="SAM" id="MobiDB-lite"/>
    </source>
</evidence>
<comment type="caution">
    <text evidence="2">The sequence shown here is derived from an EMBL/GenBank/DDBJ whole genome shotgun (WGS) entry which is preliminary data.</text>
</comment>
<dbReference type="EMBL" id="JAOAOG010000266">
    <property type="protein sequence ID" value="KAJ6234908.1"/>
    <property type="molecule type" value="Genomic_DNA"/>
</dbReference>
<feature type="region of interest" description="Disordered" evidence="1">
    <location>
        <begin position="209"/>
        <end position="241"/>
    </location>
</feature>
<protein>
    <submittedName>
        <fullName evidence="2">Uncharacterized protein</fullName>
    </submittedName>
</protein>
<proteinExistence type="predicted"/>
<dbReference type="Proteomes" id="UP001150062">
    <property type="component" value="Unassembled WGS sequence"/>
</dbReference>
<name>A0ABQ8XQL9_9EUKA</name>
<keyword evidence="3" id="KW-1185">Reference proteome</keyword>
<organism evidence="2 3">
    <name type="scientific">Anaeramoeba flamelloides</name>
    <dbReference type="NCBI Taxonomy" id="1746091"/>
    <lineage>
        <taxon>Eukaryota</taxon>
        <taxon>Metamonada</taxon>
        <taxon>Anaeramoebidae</taxon>
        <taxon>Anaeramoeba</taxon>
    </lineage>
</organism>
<feature type="compositionally biased region" description="Low complexity" evidence="1">
    <location>
        <begin position="211"/>
        <end position="241"/>
    </location>
</feature>
<feature type="region of interest" description="Disordered" evidence="1">
    <location>
        <begin position="14"/>
        <end position="36"/>
    </location>
</feature>
<sequence>MNKTNYQIILPKSKSNEKSRSIRKSTYHKKQRKKNIKQEELKMRDQLKSNFKKMGVFHYDSITLIELSTLCEHKDLFQTEFQFYVPFKIINFENEKVTNRNIWVSDNKTYSSNSDLVPIIIHSSNYIPNKTKLKSTPLGAVIGVTYLNSKPPMYNMKRKNGIRSRYSSKQTGFVVKICSFQFLFNKSDLPKVFINKSFFGNEKEIKDENNDNTITNNNNTTTTTTNPNNTTTNTKNNTNEINNNKIVDNTLKDHIQDENKIAKPIDLFKFDKNLIKQNQMEFKLISNDTLNTTEINKFLNFNPLEQEMQSNYDLNFDFDFDLNFDYDLDFNSNYEFQFEMDGYNLDLDTMLLDNFNTSYENKHFHGKRLRNETLPTKNHKRFIRD</sequence>
<evidence type="ECO:0000313" key="2">
    <source>
        <dbReference type="EMBL" id="KAJ6234908.1"/>
    </source>
</evidence>